<sequence>MTETRTGYLTTFKSSHYPSKQELHSTFGGVIIESDYSTEYNARTSKASFIASRIATARKFDYQCLRNAEVRKRGKNND</sequence>
<dbReference type="EMBL" id="CP050964">
    <property type="protein sequence ID" value="QIX93910.1"/>
    <property type="molecule type" value="Genomic_DNA"/>
</dbReference>
<dbReference type="Proteomes" id="UP000501069">
    <property type="component" value="Chromosome"/>
</dbReference>
<evidence type="ECO:0000313" key="2">
    <source>
        <dbReference type="Proteomes" id="UP000501069"/>
    </source>
</evidence>
<proteinExistence type="predicted"/>
<evidence type="ECO:0000313" key="1">
    <source>
        <dbReference type="EMBL" id="QIX93910.1"/>
    </source>
</evidence>
<dbReference type="GeneID" id="57964901"/>
<dbReference type="AlphaFoldDB" id="A0AAP9M5S5"/>
<organism evidence="1 2">
    <name type="scientific">Enterocloster clostridioformis</name>
    <dbReference type="NCBI Taxonomy" id="1531"/>
    <lineage>
        <taxon>Bacteria</taxon>
        <taxon>Bacillati</taxon>
        <taxon>Bacillota</taxon>
        <taxon>Clostridia</taxon>
        <taxon>Lachnospirales</taxon>
        <taxon>Lachnospiraceae</taxon>
        <taxon>Enterocloster</taxon>
    </lineage>
</organism>
<dbReference type="RefSeq" id="WP_003523599.1">
    <property type="nucleotide sequence ID" value="NZ_CABKQO010000001.1"/>
</dbReference>
<protein>
    <submittedName>
        <fullName evidence="1">Uncharacterized protein</fullName>
    </submittedName>
</protein>
<reference evidence="1 2" key="1">
    <citation type="submission" date="2019-11" db="EMBL/GenBank/DDBJ databases">
        <title>FDA dAtabase for Regulatory Grade micrObial Sequences (FDA-ARGOS): Supporting development and validation of Infectious Disease Dx tests.</title>
        <authorList>
            <person name="Turner S."/>
            <person name="Byrd R."/>
            <person name="Tallon L."/>
            <person name="Sadzewicz L."/>
            <person name="Vavikolanu K."/>
            <person name="Mehta A."/>
            <person name="Aluvathingal J."/>
            <person name="Nadendla S."/>
            <person name="Myers T."/>
            <person name="Yan Y."/>
            <person name="Sichtig H."/>
        </authorList>
    </citation>
    <scope>NUCLEOTIDE SEQUENCE [LARGE SCALE GENOMIC DNA]</scope>
    <source>
        <strain evidence="1 2">FDAARGOS_739</strain>
    </source>
</reference>
<accession>A0AAP9M5S5</accession>
<gene>
    <name evidence="1" type="ORF">FOC47_27235</name>
</gene>
<name>A0AAP9M5S5_9FIRM</name>